<dbReference type="Proteomes" id="UP001632037">
    <property type="component" value="Unassembled WGS sequence"/>
</dbReference>
<dbReference type="InterPro" id="IPR019345">
    <property type="entry name" value="ARMET_C"/>
</dbReference>
<organism evidence="4 5">
    <name type="scientific">Phytophthora oleae</name>
    <dbReference type="NCBI Taxonomy" id="2107226"/>
    <lineage>
        <taxon>Eukaryota</taxon>
        <taxon>Sar</taxon>
        <taxon>Stramenopiles</taxon>
        <taxon>Oomycota</taxon>
        <taxon>Peronosporomycetes</taxon>
        <taxon>Peronosporales</taxon>
        <taxon>Peronosporaceae</taxon>
        <taxon>Phytophthora</taxon>
    </lineage>
</organism>
<name>A0ABD3EYH3_9STRA</name>
<dbReference type="AlphaFoldDB" id="A0ABD3EYH3"/>
<dbReference type="InterPro" id="IPR036361">
    <property type="entry name" value="SAP_dom_sf"/>
</dbReference>
<feature type="domain" description="ARMET C-terminal" evidence="3">
    <location>
        <begin position="12"/>
        <end position="50"/>
    </location>
</feature>
<dbReference type="InterPro" id="IPR045333">
    <property type="entry name" value="ARMET-like"/>
</dbReference>
<dbReference type="EMBL" id="JBIMZQ010000056">
    <property type="protein sequence ID" value="KAL3658209.1"/>
    <property type="molecule type" value="Genomic_DNA"/>
</dbReference>
<evidence type="ECO:0000259" key="3">
    <source>
        <dbReference type="Pfam" id="PF10208"/>
    </source>
</evidence>
<keyword evidence="5" id="KW-1185">Reference proteome</keyword>
<evidence type="ECO:0000313" key="5">
    <source>
        <dbReference type="Proteomes" id="UP001632037"/>
    </source>
</evidence>
<sequence length="56" mass="6458">MRYPVIKTDANTDYSKMRVKQLLKILGERGVECVECVEKADFIAKIKETESLHSEL</sequence>
<gene>
    <name evidence="4" type="ORF">V7S43_016839</name>
</gene>
<dbReference type="SUPFAM" id="SSF68906">
    <property type="entry name" value="SAP domain"/>
    <property type="match status" value="1"/>
</dbReference>
<dbReference type="Gene3D" id="1.10.720.30">
    <property type="entry name" value="SAP domain"/>
    <property type="match status" value="1"/>
</dbReference>
<reference evidence="4 5" key="1">
    <citation type="submission" date="2024-09" db="EMBL/GenBank/DDBJ databases">
        <title>Genome sequencing and assembly of Phytophthora oleae, isolate VK10A, causative agent of rot of olive drupes.</title>
        <authorList>
            <person name="Conti Taguali S."/>
            <person name="Riolo M."/>
            <person name="La Spada F."/>
            <person name="Cacciola S.O."/>
            <person name="Dionisio G."/>
        </authorList>
    </citation>
    <scope>NUCLEOTIDE SEQUENCE [LARGE SCALE GENOMIC DNA]</scope>
    <source>
        <strain evidence="4 5">VK10A</strain>
    </source>
</reference>
<evidence type="ECO:0000256" key="1">
    <source>
        <dbReference type="ARBA" id="ARBA00014267"/>
    </source>
</evidence>
<evidence type="ECO:0000256" key="2">
    <source>
        <dbReference type="ARBA" id="ARBA00032923"/>
    </source>
</evidence>
<dbReference type="Pfam" id="PF10208">
    <property type="entry name" value="ARMET_C"/>
    <property type="match status" value="1"/>
</dbReference>
<protein>
    <recommendedName>
        <fullName evidence="1">Mesencephalic astrocyte-derived neurotrophic factor homolog</fullName>
    </recommendedName>
    <alternativeName>
        <fullName evidence="2">MANF/CDNF-like protein</fullName>
    </alternativeName>
</protein>
<evidence type="ECO:0000313" key="4">
    <source>
        <dbReference type="EMBL" id="KAL3658209.1"/>
    </source>
</evidence>
<comment type="caution">
    <text evidence="4">The sequence shown here is derived from an EMBL/GenBank/DDBJ whole genome shotgun (WGS) entry which is preliminary data.</text>
</comment>
<proteinExistence type="predicted"/>
<dbReference type="PANTHER" id="PTHR12990">
    <property type="entry name" value="ARMET-LIKE PROTEIN"/>
    <property type="match status" value="1"/>
</dbReference>
<dbReference type="PANTHER" id="PTHR12990:SF5">
    <property type="entry name" value="MESENCEPHALIC ASTROCYTE-DERIVED NEUROTROPHIC FACTOR HOMOLOG"/>
    <property type="match status" value="1"/>
</dbReference>
<accession>A0ABD3EYH3</accession>